<evidence type="ECO:0000313" key="3">
    <source>
        <dbReference type="Proteomes" id="UP000586926"/>
    </source>
</evidence>
<feature type="non-terminal residue" evidence="2">
    <location>
        <position position="1"/>
    </location>
</feature>
<name>A0A7K7X392_9PASS</name>
<dbReference type="InterPro" id="IPR003879">
    <property type="entry name" value="Butyrophylin_SPRY"/>
</dbReference>
<gene>
    <name evidence="2" type="primary">Btn1a1_1</name>
    <name evidence="2" type="ORF">MOHOCH_R12726</name>
</gene>
<keyword evidence="3" id="KW-1185">Reference proteome</keyword>
<dbReference type="SMART" id="SM00589">
    <property type="entry name" value="PRY"/>
    <property type="match status" value="1"/>
</dbReference>
<protein>
    <submittedName>
        <fullName evidence="2">BT1A1 protein</fullName>
    </submittedName>
</protein>
<dbReference type="PRINTS" id="PR01407">
    <property type="entry name" value="BUTYPHLNCDUF"/>
</dbReference>
<dbReference type="InterPro" id="IPR043136">
    <property type="entry name" value="B30.2/SPRY_sf"/>
</dbReference>
<feature type="non-terminal residue" evidence="2">
    <location>
        <position position="152"/>
    </location>
</feature>
<dbReference type="Proteomes" id="UP000586926">
    <property type="component" value="Unassembled WGS sequence"/>
</dbReference>
<proteinExistence type="predicted"/>
<dbReference type="InterPro" id="IPR003877">
    <property type="entry name" value="SPRY_dom"/>
</dbReference>
<dbReference type="Gene3D" id="2.60.120.920">
    <property type="match status" value="1"/>
</dbReference>
<dbReference type="InterPro" id="IPR050143">
    <property type="entry name" value="TRIM/RBCC"/>
</dbReference>
<dbReference type="InterPro" id="IPR006574">
    <property type="entry name" value="PRY"/>
</dbReference>
<organism evidence="2 3">
    <name type="scientific">Mohoua ochrocephala</name>
    <dbReference type="NCBI Taxonomy" id="874463"/>
    <lineage>
        <taxon>Eukaryota</taxon>
        <taxon>Metazoa</taxon>
        <taxon>Chordata</taxon>
        <taxon>Craniata</taxon>
        <taxon>Vertebrata</taxon>
        <taxon>Euteleostomi</taxon>
        <taxon>Archelosauria</taxon>
        <taxon>Archosauria</taxon>
        <taxon>Dinosauria</taxon>
        <taxon>Saurischia</taxon>
        <taxon>Theropoda</taxon>
        <taxon>Coelurosauria</taxon>
        <taxon>Aves</taxon>
        <taxon>Neognathae</taxon>
        <taxon>Neoaves</taxon>
        <taxon>Telluraves</taxon>
        <taxon>Australaves</taxon>
        <taxon>Passeriformes</taxon>
        <taxon>Meliphagoidea</taxon>
        <taxon>Acanthizidae</taxon>
        <taxon>Mohoua</taxon>
    </lineage>
</organism>
<dbReference type="AlphaFoldDB" id="A0A7K7X392"/>
<dbReference type="SUPFAM" id="SSF49899">
    <property type="entry name" value="Concanavalin A-like lectins/glucanases"/>
    <property type="match status" value="1"/>
</dbReference>
<dbReference type="PROSITE" id="PS50188">
    <property type="entry name" value="B302_SPRY"/>
    <property type="match status" value="1"/>
</dbReference>
<evidence type="ECO:0000259" key="1">
    <source>
        <dbReference type="PROSITE" id="PS50188"/>
    </source>
</evidence>
<feature type="domain" description="B30.2/SPRY" evidence="1">
    <location>
        <begin position="1"/>
        <end position="152"/>
    </location>
</feature>
<dbReference type="InterPro" id="IPR013320">
    <property type="entry name" value="ConA-like_dom_sf"/>
</dbReference>
<comment type="caution">
    <text evidence="2">The sequence shown here is derived from an EMBL/GenBank/DDBJ whole genome shotgun (WGS) entry which is preliminary data.</text>
</comment>
<dbReference type="PANTHER" id="PTHR24103">
    <property type="entry name" value="E3 UBIQUITIN-PROTEIN LIGASE TRIM"/>
    <property type="match status" value="1"/>
</dbReference>
<dbReference type="Pfam" id="PF13765">
    <property type="entry name" value="PRY"/>
    <property type="match status" value="1"/>
</dbReference>
<dbReference type="Pfam" id="PF00622">
    <property type="entry name" value="SPRY"/>
    <property type="match status" value="1"/>
</dbReference>
<accession>A0A7K7X392</accession>
<dbReference type="EMBL" id="VZTA01004540">
    <property type="protein sequence ID" value="NXA60011.1"/>
    <property type="molecule type" value="Genomic_DNA"/>
</dbReference>
<sequence>TVTLYPATAHPQILVSADGRTAGRRESPPAPLPSGMERFESLRCVLGQQGFVGGRHCWAVEVRPGPDWALGVAREFVSCKGCFGLSPERGVWAVGQWLGQLQALTWPSPTSLPHSHTLGRIEVALDYAGGQVAFRDTASQTEIFAFPPAAFA</sequence>
<evidence type="ECO:0000313" key="2">
    <source>
        <dbReference type="EMBL" id="NXA60011.1"/>
    </source>
</evidence>
<reference evidence="2 3" key="1">
    <citation type="submission" date="2019-09" db="EMBL/GenBank/DDBJ databases">
        <title>Bird 10,000 Genomes (B10K) Project - Family phase.</title>
        <authorList>
            <person name="Zhang G."/>
        </authorList>
    </citation>
    <scope>NUCLEOTIDE SEQUENCE [LARGE SCALE GENOMIC DNA]</scope>
    <source>
        <strain evidence="2">B10K-DU-030-22</strain>
        <tissue evidence="2">Blood</tissue>
    </source>
</reference>
<dbReference type="InterPro" id="IPR001870">
    <property type="entry name" value="B30.2/SPRY"/>
</dbReference>